<comment type="cofactor">
    <cofactor evidence="1">
        <name>L-ascorbate</name>
        <dbReference type="ChEBI" id="CHEBI:38290"/>
    </cofactor>
</comment>
<dbReference type="Gene3D" id="2.60.120.620">
    <property type="entry name" value="q2cbj1_9rhob like domain"/>
    <property type="match status" value="1"/>
</dbReference>
<evidence type="ECO:0000259" key="6">
    <source>
        <dbReference type="SMART" id="SM00702"/>
    </source>
</evidence>
<evidence type="ECO:0000256" key="5">
    <source>
        <dbReference type="ARBA" id="ARBA00023004"/>
    </source>
</evidence>
<dbReference type="InterPro" id="IPR006620">
    <property type="entry name" value="Pro_4_hyd_alph"/>
</dbReference>
<name>A0ABP0PU36_9DINO</name>
<comment type="caution">
    <text evidence="7">The sequence shown here is derived from an EMBL/GenBank/DDBJ whole genome shotgun (WGS) entry which is preliminary data.</text>
</comment>
<dbReference type="SMART" id="SM00702">
    <property type="entry name" value="P4Hc"/>
    <property type="match status" value="1"/>
</dbReference>
<evidence type="ECO:0000256" key="3">
    <source>
        <dbReference type="ARBA" id="ARBA00022964"/>
    </source>
</evidence>
<evidence type="ECO:0000256" key="1">
    <source>
        <dbReference type="ARBA" id="ARBA00001961"/>
    </source>
</evidence>
<evidence type="ECO:0000256" key="4">
    <source>
        <dbReference type="ARBA" id="ARBA00023002"/>
    </source>
</evidence>
<evidence type="ECO:0000313" key="8">
    <source>
        <dbReference type="Proteomes" id="UP001642484"/>
    </source>
</evidence>
<gene>
    <name evidence="7" type="ORF">CCMP2556_LOCUS38670</name>
</gene>
<proteinExistence type="predicted"/>
<reference evidence="7 8" key="1">
    <citation type="submission" date="2024-02" db="EMBL/GenBank/DDBJ databases">
        <authorList>
            <person name="Chen Y."/>
            <person name="Shah S."/>
            <person name="Dougan E. K."/>
            <person name="Thang M."/>
            <person name="Chan C."/>
        </authorList>
    </citation>
    <scope>NUCLEOTIDE SEQUENCE [LARGE SCALE GENOMIC DNA]</scope>
</reference>
<protein>
    <recommendedName>
        <fullName evidence="6">Prolyl 4-hydroxylase alpha subunit domain-containing protein</fullName>
    </recommendedName>
</protein>
<dbReference type="Proteomes" id="UP001642484">
    <property type="component" value="Unassembled WGS sequence"/>
</dbReference>
<keyword evidence="8" id="KW-1185">Reference proteome</keyword>
<evidence type="ECO:0000256" key="2">
    <source>
        <dbReference type="ARBA" id="ARBA00022723"/>
    </source>
</evidence>
<evidence type="ECO:0000313" key="7">
    <source>
        <dbReference type="EMBL" id="CAK9078454.1"/>
    </source>
</evidence>
<keyword evidence="5" id="KW-0408">Iron</keyword>
<keyword evidence="4" id="KW-0560">Oxidoreductase</keyword>
<feature type="domain" description="Prolyl 4-hydroxylase alpha subunit" evidence="6">
    <location>
        <begin position="71"/>
        <end position="300"/>
    </location>
</feature>
<dbReference type="PANTHER" id="PTHR10869:SF246">
    <property type="entry name" value="TRANSMEMBRANE PROLYL 4-HYDROXYLASE"/>
    <property type="match status" value="1"/>
</dbReference>
<accession>A0ABP0PU36</accession>
<dbReference type="PANTHER" id="PTHR10869">
    <property type="entry name" value="PROLYL 4-HYDROXYLASE ALPHA SUBUNIT"/>
    <property type="match status" value="1"/>
</dbReference>
<organism evidence="7 8">
    <name type="scientific">Durusdinium trenchii</name>
    <dbReference type="NCBI Taxonomy" id="1381693"/>
    <lineage>
        <taxon>Eukaryota</taxon>
        <taxon>Sar</taxon>
        <taxon>Alveolata</taxon>
        <taxon>Dinophyceae</taxon>
        <taxon>Suessiales</taxon>
        <taxon>Symbiodiniaceae</taxon>
        <taxon>Durusdinium</taxon>
    </lineage>
</organism>
<keyword evidence="2" id="KW-0479">Metal-binding</keyword>
<keyword evidence="3" id="KW-0223">Dioxygenase</keyword>
<sequence length="320" mass="35972">MFTFLAARARSQSAGNEEAQTPLPLRLTKTLLRLCAGVAAAFYIQWRNSVVDLSEVIFPPETPFVAVDNHTKIFQNDQFLSAEEVQYLLNFIENLGGWGPSDGAEHLELPLAGFVEDARKDPIVARVEERIANATGIPVHPHEDLLSFTRVQSRGSKPREGYFPPDGLHHDSHQRPHRAWSMIVYLQVPEEGGRTIFPLAGPVPKDGDLAMRHVEFAAALQDLYGGKEQNYSRRAYFDVSSDHPFMDLIEESCRGEYGLSLQVSPGTAVLFPSSSRSVRTWHAGCNVIKGSKIILQKFKEYPLQRRSSDEPLPLYRPFRE</sequence>
<dbReference type="InterPro" id="IPR045054">
    <property type="entry name" value="P4HA-like"/>
</dbReference>
<dbReference type="EMBL" id="CAXAMN010023572">
    <property type="protein sequence ID" value="CAK9078454.1"/>
    <property type="molecule type" value="Genomic_DNA"/>
</dbReference>